<evidence type="ECO:0000256" key="1">
    <source>
        <dbReference type="SAM" id="SignalP"/>
    </source>
</evidence>
<sequence>MGSVRCVSLALLHHAVEVSSMTYCIRRPRLSWSDLPQLRNDLDFKKVFDVCSAHSNALFRMLDAFSMHGYWPPDAPMAISMSQYSLHVNSMASLALQSSALSPYHMFYDSLIAASSHHLALMGFVDAIMRAQFEDLFSPLSPSNGSIHQLLALTLRPPARGGKIATIRILFLAVRLATLRLLVLSAAIPTKFVCSLGVFTTQQIQLLGFSSTDAVVDKSNVSSSSAAYALKPRGVKTAPPTSSPSAERLACSPPTKAIRVQSPAGSLRIFACGNHAGRCRWPAGILGDLPFPPLPHSGAVPHSPHSPSSALKTSLSRAAQISSSSLASLRDDLSLASLRDDLSLASLRDELSLASLRDDLSLASLRDDLSESLQQTWLKVSPGKTACTPEVSAFYIKLLLVRNVLSHGIAEPTCTASIIRSLFQWLRPLAAQVTREIPKCETAAPGRPERRILHAQPTTEQTIPARSNF</sequence>
<keyword evidence="3" id="KW-1185">Reference proteome</keyword>
<feature type="chain" id="PRO_5047443932" evidence="1">
    <location>
        <begin position="21"/>
        <end position="469"/>
    </location>
</feature>
<comment type="caution">
    <text evidence="2">The sequence shown here is derived from an EMBL/GenBank/DDBJ whole genome shotgun (WGS) entry which is preliminary data.</text>
</comment>
<accession>A0ABQ9H7W2</accession>
<evidence type="ECO:0000313" key="2">
    <source>
        <dbReference type="EMBL" id="KAJ8880389.1"/>
    </source>
</evidence>
<name>A0ABQ9H7W2_9NEOP</name>
<dbReference type="EMBL" id="JARBHB010000006">
    <property type="protein sequence ID" value="KAJ8880389.1"/>
    <property type="molecule type" value="Genomic_DNA"/>
</dbReference>
<feature type="signal peptide" evidence="1">
    <location>
        <begin position="1"/>
        <end position="20"/>
    </location>
</feature>
<evidence type="ECO:0000313" key="3">
    <source>
        <dbReference type="Proteomes" id="UP001159363"/>
    </source>
</evidence>
<gene>
    <name evidence="2" type="ORF">PR048_016858</name>
</gene>
<proteinExistence type="predicted"/>
<dbReference type="Proteomes" id="UP001159363">
    <property type="component" value="Chromosome 5"/>
</dbReference>
<protein>
    <submittedName>
        <fullName evidence="2">Uncharacterized protein</fullName>
    </submittedName>
</protein>
<organism evidence="2 3">
    <name type="scientific">Dryococelus australis</name>
    <dbReference type="NCBI Taxonomy" id="614101"/>
    <lineage>
        <taxon>Eukaryota</taxon>
        <taxon>Metazoa</taxon>
        <taxon>Ecdysozoa</taxon>
        <taxon>Arthropoda</taxon>
        <taxon>Hexapoda</taxon>
        <taxon>Insecta</taxon>
        <taxon>Pterygota</taxon>
        <taxon>Neoptera</taxon>
        <taxon>Polyneoptera</taxon>
        <taxon>Phasmatodea</taxon>
        <taxon>Verophasmatodea</taxon>
        <taxon>Anareolatae</taxon>
        <taxon>Phasmatidae</taxon>
        <taxon>Eurycanthinae</taxon>
        <taxon>Dryococelus</taxon>
    </lineage>
</organism>
<reference evidence="2 3" key="1">
    <citation type="submission" date="2023-02" db="EMBL/GenBank/DDBJ databases">
        <title>LHISI_Scaffold_Assembly.</title>
        <authorList>
            <person name="Stuart O.P."/>
            <person name="Cleave R."/>
            <person name="Magrath M.J.L."/>
            <person name="Mikheyev A.S."/>
        </authorList>
    </citation>
    <scope>NUCLEOTIDE SEQUENCE [LARGE SCALE GENOMIC DNA]</scope>
    <source>
        <strain evidence="2">Daus_M_001</strain>
        <tissue evidence="2">Leg muscle</tissue>
    </source>
</reference>
<keyword evidence="1" id="KW-0732">Signal</keyword>